<dbReference type="InterPro" id="IPR011766">
    <property type="entry name" value="TPP_enzyme_TPP-bd"/>
</dbReference>
<dbReference type="PROSITE" id="PS00187">
    <property type="entry name" value="TPP_ENZYMES"/>
    <property type="match status" value="1"/>
</dbReference>
<sequence length="559" mass="59479">MSATDDVAVRSAQRLLETLDAQGVRFIFGVPGAKIDAVYDALADSGPRLVVCRHEQNAAFMAAAVGRLTGEPGVVLVTSGPGTTNLATGLLTANTEQDPVVALCGAVAREDRLKRTHQSMDAAAMLETVTKFTGEVGDPDNVPETLMNAFRAAVTEPRGSAAVVLPMDVLAASTEATVTRPLPVGRLGPAPADAIRRAARLVRGAERPVLLVGARGSDPASCAALRALIADTELPVVETFQAAGTVSRALEDHYVGRVGLFRNQPGDVVVSRADVLLTVGYDAVEYDPELWNTDVGRTVVHVDAIPAGIDNHYQPALELRGEVAGTVAELAKELSGLRVSDSFRAETDRQRAALARIDDTARAGAHTSRGLNPASVVLRLREELDDGATIACDIGSVYIYVARHLRAYEPRRLLFSDGQQTLGVALPWAMAASMLRPGTQVVSVSGDGGFLFSAQELETANRLGLSFTHVIMRDNTYDMVGFQEVLKYGRKSGVQLGDYDATGYAASFGAHGHRATTEDEFVTALRRALAEEGPSVIDVPVDYSRNTDLAAQLHEDPFE</sequence>
<dbReference type="InterPro" id="IPR000399">
    <property type="entry name" value="TPP-bd_CS"/>
</dbReference>
<organism evidence="7 8">
    <name type="scientific">Streptomyces polygonati</name>
    <dbReference type="NCBI Taxonomy" id="1617087"/>
    <lineage>
        <taxon>Bacteria</taxon>
        <taxon>Bacillati</taxon>
        <taxon>Actinomycetota</taxon>
        <taxon>Actinomycetes</taxon>
        <taxon>Kitasatosporales</taxon>
        <taxon>Streptomycetaceae</taxon>
        <taxon>Streptomyces</taxon>
    </lineage>
</organism>
<comment type="similarity">
    <text evidence="1 3">Belongs to the TPP enzyme family.</text>
</comment>
<protein>
    <submittedName>
        <fullName evidence="7">Acetolactate synthase AlsS</fullName>
        <ecNumber evidence="7">2.2.1.6</ecNumber>
    </submittedName>
</protein>
<name>A0ABV8HI53_9ACTN</name>
<dbReference type="Pfam" id="PF02775">
    <property type="entry name" value="TPP_enzyme_C"/>
    <property type="match status" value="1"/>
</dbReference>
<gene>
    <name evidence="7" type="primary">alsS</name>
    <name evidence="7" type="ORF">ACFO3J_07155</name>
</gene>
<dbReference type="PANTHER" id="PTHR18968">
    <property type="entry name" value="THIAMINE PYROPHOSPHATE ENZYMES"/>
    <property type="match status" value="1"/>
</dbReference>
<evidence type="ECO:0000259" key="4">
    <source>
        <dbReference type="Pfam" id="PF00205"/>
    </source>
</evidence>
<dbReference type="RefSeq" id="WP_386427256.1">
    <property type="nucleotide sequence ID" value="NZ_JBHSBB010000007.1"/>
</dbReference>
<reference evidence="8" key="1">
    <citation type="journal article" date="2019" name="Int. J. Syst. Evol. Microbiol.">
        <title>The Global Catalogue of Microorganisms (GCM) 10K type strain sequencing project: providing services to taxonomists for standard genome sequencing and annotation.</title>
        <authorList>
            <consortium name="The Broad Institute Genomics Platform"/>
            <consortium name="The Broad Institute Genome Sequencing Center for Infectious Disease"/>
            <person name="Wu L."/>
            <person name="Ma J."/>
        </authorList>
    </citation>
    <scope>NUCLEOTIDE SEQUENCE [LARGE SCALE GENOMIC DNA]</scope>
    <source>
        <strain evidence="8">CGMCC 4.7237</strain>
    </source>
</reference>
<dbReference type="EMBL" id="JBHSBB010000007">
    <property type="protein sequence ID" value="MFC4031251.1"/>
    <property type="molecule type" value="Genomic_DNA"/>
</dbReference>
<keyword evidence="2 3" id="KW-0786">Thiamine pyrophosphate</keyword>
<dbReference type="InterPro" id="IPR029061">
    <property type="entry name" value="THDP-binding"/>
</dbReference>
<dbReference type="CDD" id="cd07035">
    <property type="entry name" value="TPP_PYR_POX_like"/>
    <property type="match status" value="1"/>
</dbReference>
<dbReference type="InterPro" id="IPR029035">
    <property type="entry name" value="DHS-like_NAD/FAD-binding_dom"/>
</dbReference>
<dbReference type="InterPro" id="IPR012782">
    <property type="entry name" value="Acetolactate_synth_catblc"/>
</dbReference>
<dbReference type="Gene3D" id="3.40.50.1220">
    <property type="entry name" value="TPP-binding domain"/>
    <property type="match status" value="1"/>
</dbReference>
<dbReference type="Gene3D" id="3.40.50.970">
    <property type="match status" value="2"/>
</dbReference>
<accession>A0ABV8HI53</accession>
<dbReference type="Proteomes" id="UP001595765">
    <property type="component" value="Unassembled WGS sequence"/>
</dbReference>
<feature type="domain" description="Thiamine pyrophosphate enzyme central" evidence="4">
    <location>
        <begin position="195"/>
        <end position="330"/>
    </location>
</feature>
<dbReference type="InterPro" id="IPR012000">
    <property type="entry name" value="Thiamin_PyroP_enz_cen_dom"/>
</dbReference>
<dbReference type="InterPro" id="IPR045229">
    <property type="entry name" value="TPP_enz"/>
</dbReference>
<evidence type="ECO:0000313" key="7">
    <source>
        <dbReference type="EMBL" id="MFC4031251.1"/>
    </source>
</evidence>
<comment type="caution">
    <text evidence="7">The sequence shown here is derived from an EMBL/GenBank/DDBJ whole genome shotgun (WGS) entry which is preliminary data.</text>
</comment>
<dbReference type="Pfam" id="PF02776">
    <property type="entry name" value="TPP_enzyme_N"/>
    <property type="match status" value="1"/>
</dbReference>
<feature type="domain" description="Thiamine pyrophosphate enzyme TPP-binding" evidence="5">
    <location>
        <begin position="393"/>
        <end position="539"/>
    </location>
</feature>
<dbReference type="NCBIfam" id="TIGR02418">
    <property type="entry name" value="acolac_catab"/>
    <property type="match status" value="1"/>
</dbReference>
<dbReference type="EC" id="2.2.1.6" evidence="7"/>
<dbReference type="PANTHER" id="PTHR18968:SF129">
    <property type="entry name" value="ACETOLACTATE SYNTHASE"/>
    <property type="match status" value="1"/>
</dbReference>
<proteinExistence type="inferred from homology"/>
<dbReference type="NCBIfam" id="NF006378">
    <property type="entry name" value="PRK08617.1"/>
    <property type="match status" value="1"/>
</dbReference>
<evidence type="ECO:0000256" key="3">
    <source>
        <dbReference type="RuleBase" id="RU362132"/>
    </source>
</evidence>
<evidence type="ECO:0000256" key="1">
    <source>
        <dbReference type="ARBA" id="ARBA00007812"/>
    </source>
</evidence>
<evidence type="ECO:0000259" key="6">
    <source>
        <dbReference type="Pfam" id="PF02776"/>
    </source>
</evidence>
<evidence type="ECO:0000256" key="2">
    <source>
        <dbReference type="ARBA" id="ARBA00023052"/>
    </source>
</evidence>
<keyword evidence="7" id="KW-0808">Transferase</keyword>
<dbReference type="Pfam" id="PF00205">
    <property type="entry name" value="TPP_enzyme_M"/>
    <property type="match status" value="1"/>
</dbReference>
<dbReference type="SUPFAM" id="SSF52518">
    <property type="entry name" value="Thiamin diphosphate-binding fold (THDP-binding)"/>
    <property type="match status" value="2"/>
</dbReference>
<evidence type="ECO:0000259" key="5">
    <source>
        <dbReference type="Pfam" id="PF02775"/>
    </source>
</evidence>
<dbReference type="InterPro" id="IPR012001">
    <property type="entry name" value="Thiamin_PyroP_enz_TPP-bd_dom"/>
</dbReference>
<evidence type="ECO:0000313" key="8">
    <source>
        <dbReference type="Proteomes" id="UP001595765"/>
    </source>
</evidence>
<dbReference type="SUPFAM" id="SSF52467">
    <property type="entry name" value="DHS-like NAD/FAD-binding domain"/>
    <property type="match status" value="1"/>
</dbReference>
<feature type="domain" description="Thiamine pyrophosphate enzyme N-terminal TPP-binding" evidence="6">
    <location>
        <begin position="12"/>
        <end position="125"/>
    </location>
</feature>
<dbReference type="GO" id="GO:0003984">
    <property type="term" value="F:acetolactate synthase activity"/>
    <property type="evidence" value="ECO:0007669"/>
    <property type="project" value="UniProtKB-EC"/>
</dbReference>
<keyword evidence="8" id="KW-1185">Reference proteome</keyword>